<name>A0A5C3FD89_9BASI</name>
<dbReference type="PROSITE" id="PS51257">
    <property type="entry name" value="PROKAR_LIPOPROTEIN"/>
    <property type="match status" value="1"/>
</dbReference>
<organism evidence="3 4">
    <name type="scientific">Pseudozyma flocculosa</name>
    <dbReference type="NCBI Taxonomy" id="84751"/>
    <lineage>
        <taxon>Eukaryota</taxon>
        <taxon>Fungi</taxon>
        <taxon>Dikarya</taxon>
        <taxon>Basidiomycota</taxon>
        <taxon>Ustilaginomycotina</taxon>
        <taxon>Ustilaginomycetes</taxon>
        <taxon>Ustilaginales</taxon>
        <taxon>Ustilaginaceae</taxon>
        <taxon>Pseudozyma</taxon>
    </lineage>
</organism>
<reference evidence="3 4" key="1">
    <citation type="submission" date="2018-03" db="EMBL/GenBank/DDBJ databases">
        <authorList>
            <person name="Guldener U."/>
        </authorList>
    </citation>
    <scope>NUCLEOTIDE SEQUENCE [LARGE SCALE GENOMIC DNA]</scope>
    <source>
        <strain evidence="3 4">DAOM196992</strain>
    </source>
</reference>
<feature type="chain" id="PRO_5022695866" evidence="2">
    <location>
        <begin position="25"/>
        <end position="278"/>
    </location>
</feature>
<keyword evidence="2" id="KW-0732">Signal</keyword>
<keyword evidence="4" id="KW-1185">Reference proteome</keyword>
<feature type="region of interest" description="Disordered" evidence="1">
    <location>
        <begin position="163"/>
        <end position="204"/>
    </location>
</feature>
<evidence type="ECO:0000313" key="3">
    <source>
        <dbReference type="EMBL" id="SPO41645.1"/>
    </source>
</evidence>
<feature type="compositionally biased region" description="Low complexity" evidence="1">
    <location>
        <begin position="163"/>
        <end position="176"/>
    </location>
</feature>
<evidence type="ECO:0000256" key="2">
    <source>
        <dbReference type="SAM" id="SignalP"/>
    </source>
</evidence>
<dbReference type="Proteomes" id="UP000323386">
    <property type="component" value="Unassembled WGS sequence"/>
</dbReference>
<evidence type="ECO:0000313" key="4">
    <source>
        <dbReference type="Proteomes" id="UP000323386"/>
    </source>
</evidence>
<dbReference type="EMBL" id="OOIP01000029">
    <property type="protein sequence ID" value="SPO41645.1"/>
    <property type="molecule type" value="Genomic_DNA"/>
</dbReference>
<gene>
    <name evidence="3" type="ORF">PSFLO_07127</name>
</gene>
<feature type="compositionally biased region" description="Polar residues" evidence="1">
    <location>
        <begin position="194"/>
        <end position="204"/>
    </location>
</feature>
<feature type="signal peptide" evidence="2">
    <location>
        <begin position="1"/>
        <end position="24"/>
    </location>
</feature>
<protein>
    <submittedName>
        <fullName evidence="3">Uncharacterized protein</fullName>
    </submittedName>
</protein>
<sequence>MRRGAGPLALQCPLAATACTPGLAAPLKLWLQLPTTNHARVHGATCHAPSERSGATCCRARAAAVCLPARLPFLPALLRRGIQASVDPRAPSHLHGTILEPSRFYDDGRFEAETYRPLVGLSLRQRANDGALSRSRQRRHRRATGMHSPPLFLAGKLLRDAAASGSSSTATQTHTARTGRCRPGRANRLPRQPSPASAATSAYQSRGGGFLSGLHAADTALVAHEGGAACTLARCHRTCECRGCPVNAMPECRIRSPGSNRNRLRHRQKVYGCREEPG</sequence>
<evidence type="ECO:0000256" key="1">
    <source>
        <dbReference type="SAM" id="MobiDB-lite"/>
    </source>
</evidence>
<feature type="region of interest" description="Disordered" evidence="1">
    <location>
        <begin position="128"/>
        <end position="148"/>
    </location>
</feature>
<feature type="compositionally biased region" description="Basic residues" evidence="1">
    <location>
        <begin position="135"/>
        <end position="144"/>
    </location>
</feature>
<dbReference type="AlphaFoldDB" id="A0A5C3FD89"/>
<accession>A0A5C3FD89</accession>
<proteinExistence type="predicted"/>